<sequence>MSFFYNISVTGDCTNSNLGSFSIDFTSGNTPYIVNWLTPLYASASTTGHYSLTGLSAGTYQFYVNDSSVPTNQSSGVIQVYITSASTLFIQDVQNTSCGLSNGSLSVNTYTNYGTNEITLFKDNIQYSTATVTTANQYTFVNLPEGVYYATCTNYGGCYGESENVVLYNTSSMDFGFYVVDNPACSLTNGKLYVTGVTGIPPYTYVWSSNISGSPTTSSVTGLTTGNYFCTVTDSQGCSITKTTTVLNADPIGLITYTLVSPTCTGSTGSITYYISGGTGPYFYLLSNGDSLVSYDQFLTFSGLSAGNYTLEVTDVALCTATFNVVLQTPNTFFVVSESITDSSCNNNSGVYSIQLQGGTTPYTYNFTNNSGYTLINYVNIPNQSFGNLPSGDYTVTINDATSACTYTKNFSINTSLSFGVSITSTTTNCLFNGGSIYLEVTPVVTGLTYTYSLSNGVTSINTSSTAYTFSNLLAGVYDLIVTDSNYCSQSYSVNIIATNPINVLLYSTNCGNGSGGTISAMVNYTDTPVDLTWSNNVNGQTGVYLTGLTAGTYTLSVSAETGCVTTKSKTITCNPLINFSRTQPVKVSKPTYIPTKTFDFKNMLFTGYANLVKGHEDCKLNYAQFNCDIEITGTTYSSVFYVSPNLNSIPSTDNFITAIESLLTLIPNLQNTEINPDTNTIVIESKVVGGVEVYKDELLTISVRVVYNISCRT</sequence>
<accession>A0A6J5LD72</accession>
<dbReference type="InterPro" id="IPR025667">
    <property type="entry name" value="SprB_repeat"/>
</dbReference>
<gene>
    <name evidence="1" type="ORF">UFOVP117_58</name>
</gene>
<proteinExistence type="predicted"/>
<dbReference type="EMBL" id="LR796235">
    <property type="protein sequence ID" value="CAB4129659.1"/>
    <property type="molecule type" value="Genomic_DNA"/>
</dbReference>
<reference evidence="1" key="1">
    <citation type="submission" date="2020-04" db="EMBL/GenBank/DDBJ databases">
        <authorList>
            <person name="Chiriac C."/>
            <person name="Salcher M."/>
            <person name="Ghai R."/>
            <person name="Kavagutti S V."/>
        </authorList>
    </citation>
    <scope>NUCLEOTIDE SEQUENCE</scope>
</reference>
<name>A0A6J5LD72_9CAUD</name>
<protein>
    <submittedName>
        <fullName evidence="1">SprB repeat</fullName>
    </submittedName>
</protein>
<organism evidence="1">
    <name type="scientific">uncultured Caudovirales phage</name>
    <dbReference type="NCBI Taxonomy" id="2100421"/>
    <lineage>
        <taxon>Viruses</taxon>
        <taxon>Duplodnaviria</taxon>
        <taxon>Heunggongvirae</taxon>
        <taxon>Uroviricota</taxon>
        <taxon>Caudoviricetes</taxon>
        <taxon>Peduoviridae</taxon>
        <taxon>Maltschvirus</taxon>
        <taxon>Maltschvirus maltsch</taxon>
    </lineage>
</organism>
<dbReference type="Pfam" id="PF13573">
    <property type="entry name" value="SprB"/>
    <property type="match status" value="1"/>
</dbReference>
<evidence type="ECO:0000313" key="1">
    <source>
        <dbReference type="EMBL" id="CAB4129659.1"/>
    </source>
</evidence>